<dbReference type="AlphaFoldDB" id="A0A921S456"/>
<organism evidence="2 3">
    <name type="scientific">Sorghum bicolor</name>
    <name type="common">Sorghum</name>
    <name type="synonym">Sorghum vulgare</name>
    <dbReference type="NCBI Taxonomy" id="4558"/>
    <lineage>
        <taxon>Eukaryota</taxon>
        <taxon>Viridiplantae</taxon>
        <taxon>Streptophyta</taxon>
        <taxon>Embryophyta</taxon>
        <taxon>Tracheophyta</taxon>
        <taxon>Spermatophyta</taxon>
        <taxon>Magnoliopsida</taxon>
        <taxon>Liliopsida</taxon>
        <taxon>Poales</taxon>
        <taxon>Poaceae</taxon>
        <taxon>PACMAD clade</taxon>
        <taxon>Panicoideae</taxon>
        <taxon>Andropogonodae</taxon>
        <taxon>Andropogoneae</taxon>
        <taxon>Sorghinae</taxon>
        <taxon>Sorghum</taxon>
    </lineage>
</organism>
<reference evidence="2" key="1">
    <citation type="journal article" date="2019" name="BMC Genomics">
        <title>A new reference genome for Sorghum bicolor reveals high levels of sequence similarity between sweet and grain genotypes: implications for the genetics of sugar metabolism.</title>
        <authorList>
            <person name="Cooper E.A."/>
            <person name="Brenton Z.W."/>
            <person name="Flinn B.S."/>
            <person name="Jenkins J."/>
            <person name="Shu S."/>
            <person name="Flowers D."/>
            <person name="Luo F."/>
            <person name="Wang Y."/>
            <person name="Xia P."/>
            <person name="Barry K."/>
            <person name="Daum C."/>
            <person name="Lipzen A."/>
            <person name="Yoshinaga Y."/>
            <person name="Schmutz J."/>
            <person name="Saski C."/>
            <person name="Vermerris W."/>
            <person name="Kresovich S."/>
        </authorList>
    </citation>
    <scope>NUCLEOTIDE SEQUENCE</scope>
</reference>
<comment type="caution">
    <text evidence="2">The sequence shown here is derived from an EMBL/GenBank/DDBJ whole genome shotgun (WGS) entry which is preliminary data.</text>
</comment>
<feature type="region of interest" description="Disordered" evidence="1">
    <location>
        <begin position="11"/>
        <end position="51"/>
    </location>
</feature>
<dbReference type="EMBL" id="CM027680">
    <property type="protein sequence ID" value="KAG0550162.1"/>
    <property type="molecule type" value="Genomic_DNA"/>
</dbReference>
<dbReference type="Proteomes" id="UP000807115">
    <property type="component" value="Chromosome 1"/>
</dbReference>
<protein>
    <submittedName>
        <fullName evidence="2">Uncharacterized protein</fullName>
    </submittedName>
</protein>
<evidence type="ECO:0000256" key="1">
    <source>
        <dbReference type="SAM" id="MobiDB-lite"/>
    </source>
</evidence>
<dbReference type="Gramene" id="EER94759">
    <property type="protein sequence ID" value="EER94759"/>
    <property type="gene ID" value="SORBI_3001G291701"/>
</dbReference>
<proteinExistence type="predicted"/>
<sequence length="84" mass="8613">MKLHSFLFSITPPFTGDGTQPRRVGHGHHAATGGAPDSPRSDSAAPDATPACRRLPSASALACSPIQLQGPMVGAYSVCLSVDI</sequence>
<reference evidence="2" key="2">
    <citation type="submission" date="2020-10" db="EMBL/GenBank/DDBJ databases">
        <authorList>
            <person name="Cooper E.A."/>
            <person name="Brenton Z.W."/>
            <person name="Flinn B.S."/>
            <person name="Jenkins J."/>
            <person name="Shu S."/>
            <person name="Flowers D."/>
            <person name="Luo F."/>
            <person name="Wang Y."/>
            <person name="Xia P."/>
            <person name="Barry K."/>
            <person name="Daum C."/>
            <person name="Lipzen A."/>
            <person name="Yoshinaga Y."/>
            <person name="Schmutz J."/>
            <person name="Saski C."/>
            <person name="Vermerris W."/>
            <person name="Kresovich S."/>
        </authorList>
    </citation>
    <scope>NUCLEOTIDE SEQUENCE</scope>
</reference>
<name>A0A921S456_SORBI</name>
<gene>
    <name evidence="2" type="ORF">BDA96_01G315400</name>
</gene>
<evidence type="ECO:0000313" key="3">
    <source>
        <dbReference type="Proteomes" id="UP000807115"/>
    </source>
</evidence>
<accession>A0A921S456</accession>
<evidence type="ECO:0000313" key="2">
    <source>
        <dbReference type="EMBL" id="KAG0550162.1"/>
    </source>
</evidence>